<dbReference type="AlphaFoldDB" id="A0A016WDS6"/>
<accession>A0A016WDS6</accession>
<gene>
    <name evidence="1" type="primary">Acey_s0766.g2176</name>
    <name evidence="1" type="ORF">Y032_0766g2176</name>
</gene>
<proteinExistence type="predicted"/>
<evidence type="ECO:0000313" key="2">
    <source>
        <dbReference type="Proteomes" id="UP000024635"/>
    </source>
</evidence>
<comment type="caution">
    <text evidence="1">The sequence shown here is derived from an EMBL/GenBank/DDBJ whole genome shotgun (WGS) entry which is preliminary data.</text>
</comment>
<name>A0A016WDS6_9BILA</name>
<protein>
    <submittedName>
        <fullName evidence="1">Uncharacterized protein</fullName>
    </submittedName>
</protein>
<evidence type="ECO:0000313" key="1">
    <source>
        <dbReference type="EMBL" id="EYC37790.1"/>
    </source>
</evidence>
<organism evidence="1 2">
    <name type="scientific">Ancylostoma ceylanicum</name>
    <dbReference type="NCBI Taxonomy" id="53326"/>
    <lineage>
        <taxon>Eukaryota</taxon>
        <taxon>Metazoa</taxon>
        <taxon>Ecdysozoa</taxon>
        <taxon>Nematoda</taxon>
        <taxon>Chromadorea</taxon>
        <taxon>Rhabditida</taxon>
        <taxon>Rhabditina</taxon>
        <taxon>Rhabditomorpha</taxon>
        <taxon>Strongyloidea</taxon>
        <taxon>Ancylostomatidae</taxon>
        <taxon>Ancylostomatinae</taxon>
        <taxon>Ancylostoma</taxon>
    </lineage>
</organism>
<sequence length="123" mass="13558">MGPKYMIGGLSYTRKRSRRARLRNSWNFARGHHLNSSFKVLQFYFSILKHLPHYTLKNGGPLFQGKDDRFTLIGIDSGHVGNAEEAALANQGNTAKAADLEMTVSDFSASLPCSEHGVPGMCS</sequence>
<dbReference type="EMBL" id="JARK01000366">
    <property type="protein sequence ID" value="EYC37790.1"/>
    <property type="molecule type" value="Genomic_DNA"/>
</dbReference>
<reference evidence="2" key="1">
    <citation type="journal article" date="2015" name="Nat. Genet.">
        <title>The genome and transcriptome of the zoonotic hookworm Ancylostoma ceylanicum identify infection-specific gene families.</title>
        <authorList>
            <person name="Schwarz E.M."/>
            <person name="Hu Y."/>
            <person name="Antoshechkin I."/>
            <person name="Miller M.M."/>
            <person name="Sternberg P.W."/>
            <person name="Aroian R.V."/>
        </authorList>
    </citation>
    <scope>NUCLEOTIDE SEQUENCE</scope>
    <source>
        <strain evidence="2">HY135</strain>
    </source>
</reference>
<keyword evidence="2" id="KW-1185">Reference proteome</keyword>
<dbReference type="Proteomes" id="UP000024635">
    <property type="component" value="Unassembled WGS sequence"/>
</dbReference>